<accession>A0ABT5C686</accession>
<dbReference type="Proteomes" id="UP001217485">
    <property type="component" value="Unassembled WGS sequence"/>
</dbReference>
<dbReference type="InterPro" id="IPR032693">
    <property type="entry name" value="YtkA-like_dom"/>
</dbReference>
<dbReference type="RefSeq" id="WP_272098378.1">
    <property type="nucleotide sequence ID" value="NZ_JAQNDK010000003.1"/>
</dbReference>
<evidence type="ECO:0000259" key="1">
    <source>
        <dbReference type="Pfam" id="PF13115"/>
    </source>
</evidence>
<comment type="caution">
    <text evidence="2">The sequence shown here is derived from an EMBL/GenBank/DDBJ whole genome shotgun (WGS) entry which is preliminary data.</text>
</comment>
<evidence type="ECO:0000313" key="3">
    <source>
        <dbReference type="Proteomes" id="UP001217485"/>
    </source>
</evidence>
<name>A0ABT5C686_9BACT</name>
<protein>
    <submittedName>
        <fullName evidence="2">FixH family protein</fullName>
    </submittedName>
</protein>
<dbReference type="Pfam" id="PF13115">
    <property type="entry name" value="YtkA"/>
    <property type="match status" value="1"/>
</dbReference>
<organism evidence="2 3">
    <name type="scientific">Sorangium atrum</name>
    <dbReference type="NCBI Taxonomy" id="2995308"/>
    <lineage>
        <taxon>Bacteria</taxon>
        <taxon>Pseudomonadati</taxon>
        <taxon>Myxococcota</taxon>
        <taxon>Polyangia</taxon>
        <taxon>Polyangiales</taxon>
        <taxon>Polyangiaceae</taxon>
        <taxon>Sorangium</taxon>
    </lineage>
</organism>
<proteinExistence type="predicted"/>
<feature type="domain" description="YtkA-like" evidence="1">
    <location>
        <begin position="58"/>
        <end position="135"/>
    </location>
</feature>
<keyword evidence="3" id="KW-1185">Reference proteome</keyword>
<evidence type="ECO:0000313" key="2">
    <source>
        <dbReference type="EMBL" id="MDC0681340.1"/>
    </source>
</evidence>
<gene>
    <name evidence="2" type="ORF">POL72_26605</name>
</gene>
<sequence>MIEPREQPSLKSPARRRAASACAALIAALAVLSPVGCGSRDVEPDAGNRLDVGVNGRIEFAVESIEPIKRGFNTFHVRLTWTDSGNPVQRIKLRVYASMTSMGHGSVHEGKEIEPGLYEVADVPFGMGGLWDVQYRALASSLIDEAAFEFDVH</sequence>
<dbReference type="EMBL" id="JAQNDK010000003">
    <property type="protein sequence ID" value="MDC0681340.1"/>
    <property type="molecule type" value="Genomic_DNA"/>
</dbReference>
<reference evidence="2 3" key="1">
    <citation type="submission" date="2023-01" db="EMBL/GenBank/DDBJ databases">
        <title>Minimal conservation of predation-associated metabolite biosynthetic gene clusters underscores biosynthetic potential of Myxococcota including descriptions for ten novel species: Archangium lansinium sp. nov., Myxococcus landrumus sp. nov., Nannocystis bai.</title>
        <authorList>
            <person name="Ahearne A."/>
            <person name="Stevens C."/>
            <person name="Dowd S."/>
        </authorList>
    </citation>
    <scope>NUCLEOTIDE SEQUENCE [LARGE SCALE GENOMIC DNA]</scope>
    <source>
        <strain evidence="2 3">WIWO2</strain>
    </source>
</reference>